<dbReference type="RefSeq" id="WP_409548445.1">
    <property type="nucleotide sequence ID" value="NZ_JBKBDE010000001.1"/>
</dbReference>
<proteinExistence type="predicted"/>
<name>A0ABW9LNS7_9MYCO</name>
<feature type="transmembrane region" description="Helical" evidence="1">
    <location>
        <begin position="74"/>
        <end position="95"/>
    </location>
</feature>
<accession>A0ABW9LNS7</accession>
<keyword evidence="3" id="KW-1185">Reference proteome</keyword>
<dbReference type="Proteomes" id="UP001635817">
    <property type="component" value="Unassembled WGS sequence"/>
</dbReference>
<feature type="transmembrane region" description="Helical" evidence="1">
    <location>
        <begin position="38"/>
        <end position="62"/>
    </location>
</feature>
<keyword evidence="1" id="KW-0472">Membrane</keyword>
<sequence>MSADQTARRFFWTWLLTSAAVSILGVVTHAILGNAPSPVIASVLAVVIVMIQLAATYGVHVLVQAHIIGATYRWALTIAITLALGAFVLNFVALQDLVITWAGIAPVIAWIVPLIIDLGMTGSTIALLALTNAQRATQLHHDPQAAVHVEVHNTVHTETHTVTTDEQPAPDHAHLAIAERLVAQGLVRIAPERVVQVLDAHALGTDPPSTIARRLKVGYKTVTRILEHQEVLP</sequence>
<dbReference type="InterPro" id="IPR021235">
    <property type="entry name" value="DUF2637"/>
</dbReference>
<organism evidence="2 3">
    <name type="scientific">Mycolicibacterium septicum</name>
    <dbReference type="NCBI Taxonomy" id="98668"/>
    <lineage>
        <taxon>Bacteria</taxon>
        <taxon>Bacillati</taxon>
        <taxon>Actinomycetota</taxon>
        <taxon>Actinomycetes</taxon>
        <taxon>Mycobacteriales</taxon>
        <taxon>Mycobacteriaceae</taxon>
        <taxon>Mycolicibacterium</taxon>
    </lineage>
</organism>
<dbReference type="Pfam" id="PF10935">
    <property type="entry name" value="DUF2637"/>
    <property type="match status" value="1"/>
</dbReference>
<keyword evidence="1" id="KW-0812">Transmembrane</keyword>
<evidence type="ECO:0000313" key="2">
    <source>
        <dbReference type="EMBL" id="MFN6549500.1"/>
    </source>
</evidence>
<feature type="transmembrane region" description="Helical" evidence="1">
    <location>
        <begin position="107"/>
        <end position="130"/>
    </location>
</feature>
<protein>
    <submittedName>
        <fullName evidence="2">DUF2637 domain-containing protein</fullName>
    </submittedName>
</protein>
<evidence type="ECO:0000256" key="1">
    <source>
        <dbReference type="SAM" id="Phobius"/>
    </source>
</evidence>
<reference evidence="2 3" key="1">
    <citation type="submission" date="2024-12" db="EMBL/GenBank/DDBJ databases">
        <title>The coexistence of Mycolicibacterium septicum and Mycolicibacterium nivoides in clinical samples.</title>
        <authorList>
            <person name="Wang C."/>
            <person name="Feng Y."/>
            <person name="Zong Z."/>
        </authorList>
    </citation>
    <scope>NUCLEOTIDE SEQUENCE [LARGE SCALE GENOMIC DNA]</scope>
    <source>
        <strain evidence="2 3">120310</strain>
    </source>
</reference>
<feature type="transmembrane region" description="Helical" evidence="1">
    <location>
        <begin position="12"/>
        <end position="32"/>
    </location>
</feature>
<comment type="caution">
    <text evidence="2">The sequence shown here is derived from an EMBL/GenBank/DDBJ whole genome shotgun (WGS) entry which is preliminary data.</text>
</comment>
<keyword evidence="1" id="KW-1133">Transmembrane helix</keyword>
<gene>
    <name evidence="2" type="ORF">ACK4CP_03785</name>
</gene>
<dbReference type="EMBL" id="JBKBDE010000001">
    <property type="protein sequence ID" value="MFN6549500.1"/>
    <property type="molecule type" value="Genomic_DNA"/>
</dbReference>
<evidence type="ECO:0000313" key="3">
    <source>
        <dbReference type="Proteomes" id="UP001635817"/>
    </source>
</evidence>